<keyword evidence="3" id="KW-1185">Reference proteome</keyword>
<proteinExistence type="predicted"/>
<comment type="caution">
    <text evidence="2">The sequence shown here is derived from an EMBL/GenBank/DDBJ whole genome shotgun (WGS) entry which is preliminary data.</text>
</comment>
<name>A0A4U5N1V5_STECR</name>
<feature type="domain" description="GTF3C1 extended winged-helix" evidence="1">
    <location>
        <begin position="89"/>
        <end position="170"/>
    </location>
</feature>
<sequence>MGINTVVKAGNRRVSHHICQVVKDSPAHFGQYQKMEGKYRCIKYFWKDEEPQNFSKLYDAYREIIGEDCPFKMGDVIKFPNTTLSTLRISDVSLNRLVFLLRSLEEERVIVTLNKCMKMVQHMELTGGYNFQIDKKSLLKCLHALEKKNLCRVFETAVCEDRVVTQVRVYLVGEGLDSSGRLRQNAV</sequence>
<reference evidence="2 3" key="2">
    <citation type="journal article" date="2019" name="G3 (Bethesda)">
        <title>Hybrid Assembly of the Genome of the Entomopathogenic Nematode Steinernema carpocapsae Identifies the X-Chromosome.</title>
        <authorList>
            <person name="Serra L."/>
            <person name="Macchietto M."/>
            <person name="Macias-Munoz A."/>
            <person name="McGill C.J."/>
            <person name="Rodriguez I.M."/>
            <person name="Rodriguez B."/>
            <person name="Murad R."/>
            <person name="Mortazavi A."/>
        </authorList>
    </citation>
    <scope>NUCLEOTIDE SEQUENCE [LARGE SCALE GENOMIC DNA]</scope>
    <source>
        <strain evidence="2 3">ALL</strain>
    </source>
</reference>
<evidence type="ECO:0000313" key="3">
    <source>
        <dbReference type="Proteomes" id="UP000298663"/>
    </source>
</evidence>
<dbReference type="Pfam" id="PF24101">
    <property type="entry name" value="WHD_GTF3C1"/>
    <property type="match status" value="1"/>
</dbReference>
<organism evidence="2 3">
    <name type="scientific">Steinernema carpocapsae</name>
    <name type="common">Entomopathogenic nematode</name>
    <dbReference type="NCBI Taxonomy" id="34508"/>
    <lineage>
        <taxon>Eukaryota</taxon>
        <taxon>Metazoa</taxon>
        <taxon>Ecdysozoa</taxon>
        <taxon>Nematoda</taxon>
        <taxon>Chromadorea</taxon>
        <taxon>Rhabditida</taxon>
        <taxon>Tylenchina</taxon>
        <taxon>Panagrolaimomorpha</taxon>
        <taxon>Strongyloidoidea</taxon>
        <taxon>Steinernematidae</taxon>
        <taxon>Steinernema</taxon>
    </lineage>
</organism>
<protein>
    <recommendedName>
        <fullName evidence="1">GTF3C1 extended winged-helix domain-containing protein</fullName>
    </recommendedName>
</protein>
<dbReference type="InterPro" id="IPR056467">
    <property type="entry name" value="eWH_GTF3C1"/>
</dbReference>
<accession>A0A4U5N1V5</accession>
<evidence type="ECO:0000259" key="1">
    <source>
        <dbReference type="Pfam" id="PF24101"/>
    </source>
</evidence>
<evidence type="ECO:0000313" key="2">
    <source>
        <dbReference type="EMBL" id="TKR76346.1"/>
    </source>
</evidence>
<dbReference type="Proteomes" id="UP000298663">
    <property type="component" value="Unassembled WGS sequence"/>
</dbReference>
<dbReference type="OrthoDB" id="68020at2759"/>
<gene>
    <name evidence="2" type="ORF">L596_017498</name>
</gene>
<dbReference type="EMBL" id="AZBU02000005">
    <property type="protein sequence ID" value="TKR76346.1"/>
    <property type="molecule type" value="Genomic_DNA"/>
</dbReference>
<dbReference type="AlphaFoldDB" id="A0A4U5N1V5"/>
<reference evidence="2 3" key="1">
    <citation type="journal article" date="2015" name="Genome Biol.">
        <title>Comparative genomics of Steinernema reveals deeply conserved gene regulatory networks.</title>
        <authorList>
            <person name="Dillman A.R."/>
            <person name="Macchietto M."/>
            <person name="Porter C.F."/>
            <person name="Rogers A."/>
            <person name="Williams B."/>
            <person name="Antoshechkin I."/>
            <person name="Lee M.M."/>
            <person name="Goodwin Z."/>
            <person name="Lu X."/>
            <person name="Lewis E.E."/>
            <person name="Goodrich-Blair H."/>
            <person name="Stock S.P."/>
            <person name="Adams B.J."/>
            <person name="Sternberg P.W."/>
            <person name="Mortazavi A."/>
        </authorList>
    </citation>
    <scope>NUCLEOTIDE SEQUENCE [LARGE SCALE GENOMIC DNA]</scope>
    <source>
        <strain evidence="2 3">ALL</strain>
    </source>
</reference>